<dbReference type="PANTHER" id="PTHR44936:SF10">
    <property type="entry name" value="SENSOR PROTEIN RSTB"/>
    <property type="match status" value="1"/>
</dbReference>
<evidence type="ECO:0000256" key="5">
    <source>
        <dbReference type="ARBA" id="ARBA00022553"/>
    </source>
</evidence>
<dbReference type="SMART" id="SM00304">
    <property type="entry name" value="HAMP"/>
    <property type="match status" value="1"/>
</dbReference>
<feature type="domain" description="Histidine kinase" evidence="11">
    <location>
        <begin position="240"/>
        <end position="438"/>
    </location>
</feature>
<dbReference type="SMART" id="SM00388">
    <property type="entry name" value="HisKA"/>
    <property type="match status" value="1"/>
</dbReference>
<keyword evidence="9" id="KW-0067">ATP-binding</keyword>
<dbReference type="SUPFAM" id="SSF47384">
    <property type="entry name" value="Homodimeric domain of signal transducing histidine kinase"/>
    <property type="match status" value="1"/>
</dbReference>
<dbReference type="InterPro" id="IPR004358">
    <property type="entry name" value="Sig_transdc_His_kin-like_C"/>
</dbReference>
<proteinExistence type="predicted"/>
<keyword evidence="6" id="KW-0808">Transferase</keyword>
<keyword evidence="7" id="KW-0547">Nucleotide-binding</keyword>
<dbReference type="Gene3D" id="1.10.287.130">
    <property type="match status" value="1"/>
</dbReference>
<dbReference type="GO" id="GO:0000155">
    <property type="term" value="F:phosphorelay sensor kinase activity"/>
    <property type="evidence" value="ECO:0007669"/>
    <property type="project" value="InterPro"/>
</dbReference>
<organism evidence="13 14">
    <name type="scientific">Pacificimonas flava</name>
    <dbReference type="NCBI Taxonomy" id="1234595"/>
    <lineage>
        <taxon>Bacteria</taxon>
        <taxon>Pseudomonadati</taxon>
        <taxon>Pseudomonadota</taxon>
        <taxon>Alphaproteobacteria</taxon>
        <taxon>Sphingomonadales</taxon>
        <taxon>Sphingosinicellaceae</taxon>
        <taxon>Pacificimonas</taxon>
    </lineage>
</organism>
<comment type="subcellular location">
    <subcellularLocation>
        <location evidence="2">Cell membrane</location>
        <topology evidence="2">Multi-pass membrane protein</topology>
    </subcellularLocation>
</comment>
<dbReference type="Pfam" id="PF00672">
    <property type="entry name" value="HAMP"/>
    <property type="match status" value="1"/>
</dbReference>
<dbReference type="InterPro" id="IPR036890">
    <property type="entry name" value="HATPase_C_sf"/>
</dbReference>
<keyword evidence="10" id="KW-0472">Membrane</keyword>
<dbReference type="OrthoDB" id="9804645at2"/>
<evidence type="ECO:0000259" key="11">
    <source>
        <dbReference type="PROSITE" id="PS50109"/>
    </source>
</evidence>
<name>A0A219B822_9SPHN</name>
<sequence>MRFRRLGLTAQLLIVVALALFLAQAVNFALIFNERRQVETTRSVEPAVARLLIAAERPDFFDGGRGRPGFRERFLDRIERRGPPNIPETRRYVRLEQAVYLRLEQAGTPAEEVRIFAMDRRAERKGDPGRLVVFANFPEIGWRVVSTRPPVPPFPLFGYLFFQTLVIFAVTLVPLLFFARRASRSLATLGAAAQRYRGTGEPEPVQPAGPADVRALIVAFNDMRARLSRMIAEKDQMLGAIGHDLRTPLASLRIRAESVEDAEERAAMIEAIEELNTNLEDILVLARMGRAKAPSEPTDLAALAAKVVRTATSGGLEARLSAPEAVIAPVHVAAVRRALQNLVDNAARYGGRASVGLTATETTACFVVEDEGPGIPEADLVRAAEPFVRLEHSRNRETGGSGLGLAIAKAVADLHGGSLKLENCPAGGLRAELCLPRR</sequence>
<keyword evidence="4" id="KW-1003">Cell membrane</keyword>
<dbReference type="CDD" id="cd00075">
    <property type="entry name" value="HATPase"/>
    <property type="match status" value="1"/>
</dbReference>
<comment type="caution">
    <text evidence="13">The sequence shown here is derived from an EMBL/GenBank/DDBJ whole genome shotgun (WGS) entry which is preliminary data.</text>
</comment>
<protein>
    <recommendedName>
        <fullName evidence="3">histidine kinase</fullName>
        <ecNumber evidence="3">2.7.13.3</ecNumber>
    </recommendedName>
</protein>
<dbReference type="Pfam" id="PF02518">
    <property type="entry name" value="HATPase_c"/>
    <property type="match status" value="1"/>
</dbReference>
<evidence type="ECO:0000256" key="2">
    <source>
        <dbReference type="ARBA" id="ARBA00004651"/>
    </source>
</evidence>
<keyword evidence="10" id="KW-0812">Transmembrane</keyword>
<evidence type="ECO:0000256" key="7">
    <source>
        <dbReference type="ARBA" id="ARBA00022741"/>
    </source>
</evidence>
<dbReference type="InterPro" id="IPR003594">
    <property type="entry name" value="HATPase_dom"/>
</dbReference>
<evidence type="ECO:0000313" key="13">
    <source>
        <dbReference type="EMBL" id="OWV34507.1"/>
    </source>
</evidence>
<evidence type="ECO:0000259" key="12">
    <source>
        <dbReference type="PROSITE" id="PS50885"/>
    </source>
</evidence>
<evidence type="ECO:0000256" key="10">
    <source>
        <dbReference type="SAM" id="Phobius"/>
    </source>
</evidence>
<keyword evidence="14" id="KW-1185">Reference proteome</keyword>
<dbReference type="SUPFAM" id="SSF55874">
    <property type="entry name" value="ATPase domain of HSP90 chaperone/DNA topoisomerase II/histidine kinase"/>
    <property type="match status" value="1"/>
</dbReference>
<keyword evidence="5" id="KW-0597">Phosphoprotein</keyword>
<keyword evidence="8" id="KW-0418">Kinase</keyword>
<evidence type="ECO:0000313" key="14">
    <source>
        <dbReference type="Proteomes" id="UP000198462"/>
    </source>
</evidence>
<dbReference type="CDD" id="cd00082">
    <property type="entry name" value="HisKA"/>
    <property type="match status" value="1"/>
</dbReference>
<dbReference type="EC" id="2.7.13.3" evidence="3"/>
<gene>
    <name evidence="13" type="ORF">B5C34_14265</name>
</gene>
<feature type="transmembrane region" description="Helical" evidence="10">
    <location>
        <begin position="156"/>
        <end position="179"/>
    </location>
</feature>
<dbReference type="InterPro" id="IPR036097">
    <property type="entry name" value="HisK_dim/P_sf"/>
</dbReference>
<keyword evidence="10" id="KW-1133">Transmembrane helix</keyword>
<evidence type="ECO:0000256" key="3">
    <source>
        <dbReference type="ARBA" id="ARBA00012438"/>
    </source>
</evidence>
<dbReference type="InterPro" id="IPR003660">
    <property type="entry name" value="HAMP_dom"/>
</dbReference>
<dbReference type="AlphaFoldDB" id="A0A219B822"/>
<evidence type="ECO:0000256" key="9">
    <source>
        <dbReference type="ARBA" id="ARBA00022840"/>
    </source>
</evidence>
<evidence type="ECO:0000256" key="1">
    <source>
        <dbReference type="ARBA" id="ARBA00000085"/>
    </source>
</evidence>
<accession>A0A219B822</accession>
<dbReference type="InterPro" id="IPR005467">
    <property type="entry name" value="His_kinase_dom"/>
</dbReference>
<dbReference type="InterPro" id="IPR003661">
    <property type="entry name" value="HisK_dim/P_dom"/>
</dbReference>
<comment type="catalytic activity">
    <reaction evidence="1">
        <text>ATP + protein L-histidine = ADP + protein N-phospho-L-histidine.</text>
        <dbReference type="EC" id="2.7.13.3"/>
    </reaction>
</comment>
<dbReference type="RefSeq" id="WP_088713207.1">
    <property type="nucleotide sequence ID" value="NZ_NFZT01000001.1"/>
</dbReference>
<reference evidence="14" key="1">
    <citation type="submission" date="2017-05" db="EMBL/GenBank/DDBJ databases">
        <authorList>
            <person name="Lin X."/>
        </authorList>
    </citation>
    <scope>NUCLEOTIDE SEQUENCE [LARGE SCALE GENOMIC DNA]</scope>
    <source>
        <strain evidence="14">JLT2012</strain>
    </source>
</reference>
<dbReference type="GO" id="GO:0005524">
    <property type="term" value="F:ATP binding"/>
    <property type="evidence" value="ECO:0007669"/>
    <property type="project" value="UniProtKB-KW"/>
</dbReference>
<dbReference type="SMART" id="SM00387">
    <property type="entry name" value="HATPase_c"/>
    <property type="match status" value="1"/>
</dbReference>
<dbReference type="PROSITE" id="PS50885">
    <property type="entry name" value="HAMP"/>
    <property type="match status" value="1"/>
</dbReference>
<dbReference type="Pfam" id="PF00512">
    <property type="entry name" value="HisKA"/>
    <property type="match status" value="1"/>
</dbReference>
<dbReference type="PROSITE" id="PS50109">
    <property type="entry name" value="HIS_KIN"/>
    <property type="match status" value="1"/>
</dbReference>
<dbReference type="Proteomes" id="UP000198462">
    <property type="component" value="Unassembled WGS sequence"/>
</dbReference>
<dbReference type="InterPro" id="IPR050980">
    <property type="entry name" value="2C_sensor_his_kinase"/>
</dbReference>
<dbReference type="PRINTS" id="PR00344">
    <property type="entry name" value="BCTRLSENSOR"/>
</dbReference>
<dbReference type="GO" id="GO:0005886">
    <property type="term" value="C:plasma membrane"/>
    <property type="evidence" value="ECO:0007669"/>
    <property type="project" value="UniProtKB-SubCell"/>
</dbReference>
<evidence type="ECO:0000256" key="6">
    <source>
        <dbReference type="ARBA" id="ARBA00022679"/>
    </source>
</evidence>
<feature type="domain" description="HAMP" evidence="12">
    <location>
        <begin position="180"/>
        <end position="232"/>
    </location>
</feature>
<evidence type="ECO:0000256" key="4">
    <source>
        <dbReference type="ARBA" id="ARBA00022475"/>
    </source>
</evidence>
<evidence type="ECO:0000256" key="8">
    <source>
        <dbReference type="ARBA" id="ARBA00022777"/>
    </source>
</evidence>
<dbReference type="EMBL" id="NFZT01000001">
    <property type="protein sequence ID" value="OWV34507.1"/>
    <property type="molecule type" value="Genomic_DNA"/>
</dbReference>
<dbReference type="PANTHER" id="PTHR44936">
    <property type="entry name" value="SENSOR PROTEIN CREC"/>
    <property type="match status" value="1"/>
</dbReference>
<dbReference type="Gene3D" id="3.30.565.10">
    <property type="entry name" value="Histidine kinase-like ATPase, C-terminal domain"/>
    <property type="match status" value="1"/>
</dbReference>